<dbReference type="Proteomes" id="UP000593560">
    <property type="component" value="Unassembled WGS sequence"/>
</dbReference>
<sequence>VLKEATELLACFPFDYETHLFSTVLYDVYLGDLAGSSTIKAGSFQGYEIERNQVADQFAKIATERNIDVQMFEDISEELIAVLGADK</sequence>
<organism evidence="1 2">
    <name type="scientific">Gossypium harknessii</name>
    <dbReference type="NCBI Taxonomy" id="34285"/>
    <lineage>
        <taxon>Eukaryota</taxon>
        <taxon>Viridiplantae</taxon>
        <taxon>Streptophyta</taxon>
        <taxon>Embryophyta</taxon>
        <taxon>Tracheophyta</taxon>
        <taxon>Spermatophyta</taxon>
        <taxon>Magnoliopsida</taxon>
        <taxon>eudicotyledons</taxon>
        <taxon>Gunneridae</taxon>
        <taxon>Pentapetalae</taxon>
        <taxon>rosids</taxon>
        <taxon>malvids</taxon>
        <taxon>Malvales</taxon>
        <taxon>Malvaceae</taxon>
        <taxon>Malvoideae</taxon>
        <taxon>Gossypium</taxon>
    </lineage>
</organism>
<proteinExistence type="predicted"/>
<evidence type="ECO:0000313" key="1">
    <source>
        <dbReference type="EMBL" id="MBA0806589.1"/>
    </source>
</evidence>
<dbReference type="AlphaFoldDB" id="A0A7J9H9R7"/>
<gene>
    <name evidence="1" type="ORF">Gohar_022461</name>
</gene>
<keyword evidence="2" id="KW-1185">Reference proteome</keyword>
<reference evidence="1 2" key="1">
    <citation type="journal article" date="2019" name="Genome Biol. Evol.">
        <title>Insights into the evolution of the New World diploid cottons (Gossypium, subgenus Houzingenia) based on genome sequencing.</title>
        <authorList>
            <person name="Grover C.E."/>
            <person name="Arick M.A. 2nd"/>
            <person name="Thrash A."/>
            <person name="Conover J.L."/>
            <person name="Sanders W.S."/>
            <person name="Peterson D.G."/>
            <person name="Frelichowski J.E."/>
            <person name="Scheffler J.A."/>
            <person name="Scheffler B.E."/>
            <person name="Wendel J.F."/>
        </authorList>
    </citation>
    <scope>NUCLEOTIDE SEQUENCE [LARGE SCALE GENOMIC DNA]</scope>
    <source>
        <strain evidence="1">0</strain>
        <tissue evidence="1">Leaf</tissue>
    </source>
</reference>
<name>A0A7J9H9R7_9ROSI</name>
<comment type="caution">
    <text evidence="1">The sequence shown here is derived from an EMBL/GenBank/DDBJ whole genome shotgun (WGS) entry which is preliminary data.</text>
</comment>
<evidence type="ECO:0000313" key="2">
    <source>
        <dbReference type="Proteomes" id="UP000593560"/>
    </source>
</evidence>
<accession>A0A7J9H9R7</accession>
<protein>
    <submittedName>
        <fullName evidence="1">Uncharacterized protein</fullName>
    </submittedName>
</protein>
<dbReference type="EMBL" id="JABFAD010000009">
    <property type="protein sequence ID" value="MBA0806589.1"/>
    <property type="molecule type" value="Genomic_DNA"/>
</dbReference>
<feature type="non-terminal residue" evidence="1">
    <location>
        <position position="1"/>
    </location>
</feature>
<feature type="non-terminal residue" evidence="1">
    <location>
        <position position="87"/>
    </location>
</feature>